<dbReference type="Proteomes" id="UP001590950">
    <property type="component" value="Unassembled WGS sequence"/>
</dbReference>
<sequence length="125" mass="13832">MENCTLVQGDDSAWMADLWEWLAGKGSIGKYTNIYDAASTCLSSSSYCTPSVWLMAGVIGAVAGTTRAFNSWRSSQVYKTMEPKVPHPEAKQILVSIVLRNGMGNRSLIEPCKQNRIQDVESRIR</sequence>
<name>A0ABR4AYM8_9LECA</name>
<comment type="caution">
    <text evidence="1">The sequence shown here is derived from an EMBL/GenBank/DDBJ whole genome shotgun (WGS) entry which is preliminary data.</text>
</comment>
<evidence type="ECO:0000313" key="1">
    <source>
        <dbReference type="EMBL" id="KAL2048593.1"/>
    </source>
</evidence>
<proteinExistence type="predicted"/>
<evidence type="ECO:0000313" key="2">
    <source>
        <dbReference type="Proteomes" id="UP001590950"/>
    </source>
</evidence>
<accession>A0ABR4AYM8</accession>
<reference evidence="1 2" key="1">
    <citation type="submission" date="2024-09" db="EMBL/GenBank/DDBJ databases">
        <title>Rethinking Asexuality: The Enigmatic Case of Functional Sexual Genes in Lepraria (Stereocaulaceae).</title>
        <authorList>
            <person name="Doellman M."/>
            <person name="Sun Y."/>
            <person name="Barcenas-Pena A."/>
            <person name="Lumbsch H.T."/>
            <person name="Grewe F."/>
        </authorList>
    </citation>
    <scope>NUCLEOTIDE SEQUENCE [LARGE SCALE GENOMIC DNA]</scope>
    <source>
        <strain evidence="1 2">Mercado 3170</strain>
    </source>
</reference>
<gene>
    <name evidence="1" type="ORF">N7G274_000505</name>
</gene>
<protein>
    <submittedName>
        <fullName evidence="1">Uncharacterized protein</fullName>
    </submittedName>
</protein>
<keyword evidence="2" id="KW-1185">Reference proteome</keyword>
<organism evidence="1 2">
    <name type="scientific">Stereocaulon virgatum</name>
    <dbReference type="NCBI Taxonomy" id="373712"/>
    <lineage>
        <taxon>Eukaryota</taxon>
        <taxon>Fungi</taxon>
        <taxon>Dikarya</taxon>
        <taxon>Ascomycota</taxon>
        <taxon>Pezizomycotina</taxon>
        <taxon>Lecanoromycetes</taxon>
        <taxon>OSLEUM clade</taxon>
        <taxon>Lecanoromycetidae</taxon>
        <taxon>Lecanorales</taxon>
        <taxon>Lecanorineae</taxon>
        <taxon>Stereocaulaceae</taxon>
        <taxon>Stereocaulon</taxon>
    </lineage>
</organism>
<dbReference type="EMBL" id="JBEFKJ010000001">
    <property type="protein sequence ID" value="KAL2048593.1"/>
    <property type="molecule type" value="Genomic_DNA"/>
</dbReference>